<reference evidence="2 3" key="1">
    <citation type="submission" date="2017-03" db="EMBL/GenBank/DDBJ databases">
        <title>Genomes of endolithic fungi from Antarctica.</title>
        <authorList>
            <person name="Coleine C."/>
            <person name="Masonjones S."/>
            <person name="Stajich J.E."/>
        </authorList>
    </citation>
    <scope>NUCLEOTIDE SEQUENCE [LARGE SCALE GENOMIC DNA]</scope>
    <source>
        <strain evidence="2 3">CCFEE 5311</strain>
    </source>
</reference>
<proteinExistence type="predicted"/>
<evidence type="ECO:0000256" key="1">
    <source>
        <dbReference type="SAM" id="MobiDB-lite"/>
    </source>
</evidence>
<protein>
    <submittedName>
        <fullName evidence="2">Uncharacterized protein</fullName>
    </submittedName>
</protein>
<gene>
    <name evidence="2" type="ORF">B0A54_14140</name>
</gene>
<dbReference type="Proteomes" id="UP000310066">
    <property type="component" value="Unassembled WGS sequence"/>
</dbReference>
<sequence length="254" mass="28054">MTTKVPVNYVARRKRRGQASHAHGDVAKPNVECVQAIDFFVQDRYYRSGEADHARKEATIIQQNDAAFLLPEYLQCSQRVRKAHLAPLDGQLDRGLVKPFLGLGFAGMSSLLDVPQNGQVDTSGWDRTVTDDVSACFGEEGSEHDQQDAPEDGQEPKCRPPSEILVQDTPDRRAKRRSYQQPCGCIAHILTSFSRRRNIRNHCCAEGYGGAAPKGLHHAEDEKRGIISLQCQPNIGDGEDHEAHDEGEASAVVV</sequence>
<dbReference type="AlphaFoldDB" id="A0A4U0UGF4"/>
<evidence type="ECO:0000313" key="2">
    <source>
        <dbReference type="EMBL" id="TKA34437.1"/>
    </source>
</evidence>
<comment type="caution">
    <text evidence="2">The sequence shown here is derived from an EMBL/GenBank/DDBJ whole genome shotgun (WGS) entry which is preliminary data.</text>
</comment>
<organism evidence="2 3">
    <name type="scientific">Friedmanniomyces endolithicus</name>
    <dbReference type="NCBI Taxonomy" id="329885"/>
    <lineage>
        <taxon>Eukaryota</taxon>
        <taxon>Fungi</taxon>
        <taxon>Dikarya</taxon>
        <taxon>Ascomycota</taxon>
        <taxon>Pezizomycotina</taxon>
        <taxon>Dothideomycetes</taxon>
        <taxon>Dothideomycetidae</taxon>
        <taxon>Mycosphaerellales</taxon>
        <taxon>Teratosphaeriaceae</taxon>
        <taxon>Friedmanniomyces</taxon>
    </lineage>
</organism>
<dbReference type="EMBL" id="NAJP01000080">
    <property type="protein sequence ID" value="TKA34437.1"/>
    <property type="molecule type" value="Genomic_DNA"/>
</dbReference>
<feature type="region of interest" description="Disordered" evidence="1">
    <location>
        <begin position="234"/>
        <end position="254"/>
    </location>
</feature>
<name>A0A4U0UGF4_9PEZI</name>
<evidence type="ECO:0000313" key="3">
    <source>
        <dbReference type="Proteomes" id="UP000310066"/>
    </source>
</evidence>
<feature type="region of interest" description="Disordered" evidence="1">
    <location>
        <begin position="139"/>
        <end position="173"/>
    </location>
</feature>
<accession>A0A4U0UGF4</accession>